<gene>
    <name evidence="5" type="ORF">HHK36_026509</name>
</gene>
<dbReference type="PANTHER" id="PTHR22932">
    <property type="entry name" value="TELOMERASE-BINDING PROTEIN P23 HSP90 CO-CHAPERONE"/>
    <property type="match status" value="1"/>
</dbReference>
<evidence type="ECO:0000313" key="5">
    <source>
        <dbReference type="EMBL" id="KAF8387847.1"/>
    </source>
</evidence>
<protein>
    <recommendedName>
        <fullName evidence="2">Co-chaperone protein p23</fullName>
    </recommendedName>
</protein>
<evidence type="ECO:0000256" key="1">
    <source>
        <dbReference type="ARBA" id="ARBA00025733"/>
    </source>
</evidence>
<evidence type="ECO:0000256" key="2">
    <source>
        <dbReference type="RuleBase" id="RU369032"/>
    </source>
</evidence>
<feature type="chain" id="PRO_5032815974" description="Co-chaperone protein p23" evidence="3">
    <location>
        <begin position="25"/>
        <end position="218"/>
    </location>
</feature>
<dbReference type="GO" id="GO:0005634">
    <property type="term" value="C:nucleus"/>
    <property type="evidence" value="ECO:0007669"/>
    <property type="project" value="UniProtKB-SubCell"/>
</dbReference>
<dbReference type="GO" id="GO:0005829">
    <property type="term" value="C:cytosol"/>
    <property type="evidence" value="ECO:0007669"/>
    <property type="project" value="TreeGrafter"/>
</dbReference>
<dbReference type="GO" id="GO:0101031">
    <property type="term" value="C:protein folding chaperone complex"/>
    <property type="evidence" value="ECO:0007669"/>
    <property type="project" value="UniProtKB-ARBA"/>
</dbReference>
<dbReference type="CDD" id="cd06465">
    <property type="entry name" value="p23_hB-ind1_like"/>
    <property type="match status" value="1"/>
</dbReference>
<dbReference type="Pfam" id="PF04969">
    <property type="entry name" value="CS"/>
    <property type="match status" value="1"/>
</dbReference>
<dbReference type="InterPro" id="IPR008978">
    <property type="entry name" value="HSP20-like_chaperone"/>
</dbReference>
<dbReference type="PROSITE" id="PS51203">
    <property type="entry name" value="CS"/>
    <property type="match status" value="1"/>
</dbReference>
<evidence type="ECO:0000259" key="4">
    <source>
        <dbReference type="PROSITE" id="PS51203"/>
    </source>
</evidence>
<evidence type="ECO:0000313" key="6">
    <source>
        <dbReference type="Proteomes" id="UP000655225"/>
    </source>
</evidence>
<accession>A0A834YKJ2</accession>
<dbReference type="OrthoDB" id="1564555at2759"/>
<proteinExistence type="inferred from homology"/>
<dbReference type="FunFam" id="2.60.40.790:FF:000013">
    <property type="entry name" value="Very-long-chain (3R)-3-hydroxyacyl-CoA dehydratase"/>
    <property type="match status" value="1"/>
</dbReference>
<evidence type="ECO:0000256" key="3">
    <source>
        <dbReference type="SAM" id="SignalP"/>
    </source>
</evidence>
<comment type="function">
    <text evidence="2">Acts as a co-chaperone for HSP90.</text>
</comment>
<organism evidence="5 6">
    <name type="scientific">Tetracentron sinense</name>
    <name type="common">Spur-leaf</name>
    <dbReference type="NCBI Taxonomy" id="13715"/>
    <lineage>
        <taxon>Eukaryota</taxon>
        <taxon>Viridiplantae</taxon>
        <taxon>Streptophyta</taxon>
        <taxon>Embryophyta</taxon>
        <taxon>Tracheophyta</taxon>
        <taxon>Spermatophyta</taxon>
        <taxon>Magnoliopsida</taxon>
        <taxon>Trochodendrales</taxon>
        <taxon>Trochodendraceae</taxon>
        <taxon>Tetracentron</taxon>
    </lineage>
</organism>
<reference evidence="5 6" key="1">
    <citation type="submission" date="2020-04" db="EMBL/GenBank/DDBJ databases">
        <title>Plant Genome Project.</title>
        <authorList>
            <person name="Zhang R.-G."/>
        </authorList>
    </citation>
    <scope>NUCLEOTIDE SEQUENCE [LARGE SCALE GENOMIC DNA]</scope>
    <source>
        <strain evidence="5">YNK0</strain>
        <tissue evidence="5">Leaf</tissue>
    </source>
</reference>
<sequence>MLRASSSEAFHLALLLLLRLRGAGESCRSSYRPSEPDTPTDARELPSEFLSIKKEYLLHPNSNNFVDCRHPEVKWAQTVDKVYITVLLPDAKNAKVNLEPDGDFTFSASAGAENHLYELKLDLLDKVIVEESKINTGVRSIFCVIEKAEKGWWKKLLRGHDKTPHYVKIDWDKWVDEDDDNGMLFYSMCLAFSNLFGYMLSYMHVCLELEIIEFYLFF</sequence>
<keyword evidence="2" id="KW-0963">Cytoplasm</keyword>
<feature type="domain" description="CS" evidence="4">
    <location>
        <begin position="68"/>
        <end position="157"/>
    </location>
</feature>
<dbReference type="InterPro" id="IPR007052">
    <property type="entry name" value="CS_dom"/>
</dbReference>
<dbReference type="GO" id="GO:0006457">
    <property type="term" value="P:protein folding"/>
    <property type="evidence" value="ECO:0007669"/>
    <property type="project" value="TreeGrafter"/>
</dbReference>
<keyword evidence="6" id="KW-1185">Reference proteome</keyword>
<dbReference type="EMBL" id="JABCRI010000020">
    <property type="protein sequence ID" value="KAF8387847.1"/>
    <property type="molecule type" value="Genomic_DNA"/>
</dbReference>
<dbReference type="GO" id="GO:0051879">
    <property type="term" value="F:Hsp90 protein binding"/>
    <property type="evidence" value="ECO:0007669"/>
    <property type="project" value="UniProtKB-UniRule"/>
</dbReference>
<comment type="subcellular location">
    <subcellularLocation>
        <location evidence="2">Cytoplasm</location>
    </subcellularLocation>
    <subcellularLocation>
        <location evidence="2">Nucleus</location>
    </subcellularLocation>
</comment>
<name>A0A834YKJ2_TETSI</name>
<keyword evidence="2" id="KW-0143">Chaperone</keyword>
<dbReference type="GO" id="GO:0051131">
    <property type="term" value="P:chaperone-mediated protein complex assembly"/>
    <property type="evidence" value="ECO:0007669"/>
    <property type="project" value="TreeGrafter"/>
</dbReference>
<dbReference type="Proteomes" id="UP000655225">
    <property type="component" value="Unassembled WGS sequence"/>
</dbReference>
<comment type="subunit">
    <text evidence="2">Interacts with HSP90 in an ATP-dependent manner.</text>
</comment>
<keyword evidence="3" id="KW-0732">Signal</keyword>
<dbReference type="SUPFAM" id="SSF49764">
    <property type="entry name" value="HSP20-like chaperones"/>
    <property type="match status" value="1"/>
</dbReference>
<comment type="similarity">
    <text evidence="1 2">Belongs to the p23/wos2 family.</text>
</comment>
<feature type="signal peptide" evidence="3">
    <location>
        <begin position="1"/>
        <end position="24"/>
    </location>
</feature>
<dbReference type="GO" id="GO:0051087">
    <property type="term" value="F:protein-folding chaperone binding"/>
    <property type="evidence" value="ECO:0007669"/>
    <property type="project" value="TreeGrafter"/>
</dbReference>
<keyword evidence="2" id="KW-0539">Nucleus</keyword>
<dbReference type="PANTHER" id="PTHR22932:SF22">
    <property type="entry name" value="CO-CHAPERONE PROTEIN P23"/>
    <property type="match status" value="1"/>
</dbReference>
<dbReference type="AlphaFoldDB" id="A0A834YKJ2"/>
<dbReference type="InterPro" id="IPR045250">
    <property type="entry name" value="p23-like"/>
</dbReference>
<comment type="caution">
    <text evidence="5">The sequence shown here is derived from an EMBL/GenBank/DDBJ whole genome shotgun (WGS) entry which is preliminary data.</text>
</comment>
<dbReference type="Gene3D" id="2.60.40.790">
    <property type="match status" value="1"/>
</dbReference>